<sequence>MPLVVISATVCVLFMLFLAVDIQKILGGRKYEISPEDYVYAALMLFVDIYEIFIHMLDFYRDD</sequence>
<dbReference type="PANTHER" id="PTHR23291:SF127">
    <property type="entry name" value="PROTEIN LIFEGUARD 1-LIKE"/>
    <property type="match status" value="1"/>
</dbReference>
<protein>
    <submittedName>
        <fullName evidence="6">Uncharacterized protein</fullName>
    </submittedName>
</protein>
<dbReference type="GO" id="GO:0016020">
    <property type="term" value="C:membrane"/>
    <property type="evidence" value="ECO:0007669"/>
    <property type="project" value="UniProtKB-SubCell"/>
</dbReference>
<evidence type="ECO:0000256" key="5">
    <source>
        <dbReference type="RuleBase" id="RU004379"/>
    </source>
</evidence>
<dbReference type="GO" id="GO:2001234">
    <property type="term" value="P:negative regulation of apoptotic signaling pathway"/>
    <property type="evidence" value="ECO:0007669"/>
    <property type="project" value="TreeGrafter"/>
</dbReference>
<name>A0AAN8FCU7_TRICO</name>
<feature type="transmembrane region" description="Helical" evidence="5">
    <location>
        <begin position="38"/>
        <end position="60"/>
    </location>
</feature>
<comment type="caution">
    <text evidence="6">The sequence shown here is derived from an EMBL/GenBank/DDBJ whole genome shotgun (WGS) entry which is preliminary data.</text>
</comment>
<accession>A0AAN8FCU7</accession>
<keyword evidence="3 5" id="KW-1133">Transmembrane helix</keyword>
<dbReference type="GO" id="GO:0005794">
    <property type="term" value="C:Golgi apparatus"/>
    <property type="evidence" value="ECO:0007669"/>
    <property type="project" value="TreeGrafter"/>
</dbReference>
<organism evidence="6 7">
    <name type="scientific">Trichostrongylus colubriformis</name>
    <name type="common">Black scour worm</name>
    <dbReference type="NCBI Taxonomy" id="6319"/>
    <lineage>
        <taxon>Eukaryota</taxon>
        <taxon>Metazoa</taxon>
        <taxon>Ecdysozoa</taxon>
        <taxon>Nematoda</taxon>
        <taxon>Chromadorea</taxon>
        <taxon>Rhabditida</taxon>
        <taxon>Rhabditina</taxon>
        <taxon>Rhabditomorpha</taxon>
        <taxon>Strongyloidea</taxon>
        <taxon>Trichostrongylidae</taxon>
        <taxon>Trichostrongylus</taxon>
    </lineage>
</organism>
<keyword evidence="7" id="KW-1185">Reference proteome</keyword>
<dbReference type="EMBL" id="WIXE01011330">
    <property type="protein sequence ID" value="KAK5976826.1"/>
    <property type="molecule type" value="Genomic_DNA"/>
</dbReference>
<evidence type="ECO:0000256" key="1">
    <source>
        <dbReference type="ARBA" id="ARBA00004141"/>
    </source>
</evidence>
<keyword evidence="2 5" id="KW-0812">Transmembrane</keyword>
<evidence type="ECO:0000256" key="2">
    <source>
        <dbReference type="ARBA" id="ARBA00022692"/>
    </source>
</evidence>
<keyword evidence="4 5" id="KW-0472">Membrane</keyword>
<dbReference type="Pfam" id="PF01027">
    <property type="entry name" value="Bax1-I"/>
    <property type="match status" value="1"/>
</dbReference>
<dbReference type="InterPro" id="IPR006214">
    <property type="entry name" value="Bax_inhibitor_1-related"/>
</dbReference>
<reference evidence="6 7" key="1">
    <citation type="submission" date="2019-10" db="EMBL/GenBank/DDBJ databases">
        <title>Assembly and Annotation for the nematode Trichostrongylus colubriformis.</title>
        <authorList>
            <person name="Martin J."/>
        </authorList>
    </citation>
    <scope>NUCLEOTIDE SEQUENCE [LARGE SCALE GENOMIC DNA]</scope>
    <source>
        <strain evidence="6">G859</strain>
        <tissue evidence="6">Whole worm</tissue>
    </source>
</reference>
<comment type="subcellular location">
    <subcellularLocation>
        <location evidence="1">Membrane</location>
        <topology evidence="1">Multi-pass membrane protein</topology>
    </subcellularLocation>
</comment>
<gene>
    <name evidence="6" type="ORF">GCK32_004046</name>
</gene>
<dbReference type="GO" id="GO:0005783">
    <property type="term" value="C:endoplasmic reticulum"/>
    <property type="evidence" value="ECO:0007669"/>
    <property type="project" value="TreeGrafter"/>
</dbReference>
<evidence type="ECO:0000256" key="3">
    <source>
        <dbReference type="ARBA" id="ARBA00022989"/>
    </source>
</evidence>
<dbReference type="PANTHER" id="PTHR23291">
    <property type="entry name" value="BAX INHIBITOR-RELATED"/>
    <property type="match status" value="1"/>
</dbReference>
<dbReference type="AlphaFoldDB" id="A0AAN8FCU7"/>
<proteinExistence type="inferred from homology"/>
<comment type="caution">
    <text evidence="5">Lacks conserved residue(s) required for the propagation of feature annotation.</text>
</comment>
<evidence type="ECO:0000313" key="7">
    <source>
        <dbReference type="Proteomes" id="UP001331761"/>
    </source>
</evidence>
<comment type="similarity">
    <text evidence="5">Belongs to the BI1 family.</text>
</comment>
<evidence type="ECO:0000256" key="4">
    <source>
        <dbReference type="ARBA" id="ARBA00023136"/>
    </source>
</evidence>
<evidence type="ECO:0000313" key="6">
    <source>
        <dbReference type="EMBL" id="KAK5976826.1"/>
    </source>
</evidence>
<dbReference type="Proteomes" id="UP001331761">
    <property type="component" value="Unassembled WGS sequence"/>
</dbReference>